<dbReference type="PANTHER" id="PTHR48019">
    <property type="entry name" value="SERUM RESPONSE FACTOR HOMOLOG"/>
    <property type="match status" value="1"/>
</dbReference>
<dbReference type="SUPFAM" id="SSF55455">
    <property type="entry name" value="SRF-like"/>
    <property type="match status" value="1"/>
</dbReference>
<comment type="subcellular location">
    <subcellularLocation>
        <location evidence="1">Nucleus</location>
    </subcellularLocation>
</comment>
<dbReference type="InterPro" id="IPR002100">
    <property type="entry name" value="TF_MADSbox"/>
</dbReference>
<evidence type="ECO:0000256" key="4">
    <source>
        <dbReference type="ARBA" id="ARBA00023163"/>
    </source>
</evidence>
<name>A0A6A3D3H0_HIBSY</name>
<protein>
    <submittedName>
        <fullName evidence="10">Agamous-like MADS-box protein AGL18</fullName>
    </submittedName>
</protein>
<feature type="compositionally biased region" description="Basic and acidic residues" evidence="7">
    <location>
        <begin position="193"/>
        <end position="210"/>
    </location>
</feature>
<comment type="caution">
    <text evidence="10">The sequence shown here is derived from an EMBL/GenBank/DDBJ whole genome shotgun (WGS) entry which is preliminary data.</text>
</comment>
<dbReference type="AlphaFoldDB" id="A0A6A3D3H0"/>
<feature type="domain" description="K-box" evidence="9">
    <location>
        <begin position="90"/>
        <end position="180"/>
    </location>
</feature>
<dbReference type="InterPro" id="IPR050142">
    <property type="entry name" value="MADS-box/MEF2_TF"/>
</dbReference>
<dbReference type="CDD" id="cd00265">
    <property type="entry name" value="MADS_MEF2_like"/>
    <property type="match status" value="1"/>
</dbReference>
<dbReference type="InterPro" id="IPR033896">
    <property type="entry name" value="MEF2-like_N"/>
</dbReference>
<dbReference type="Pfam" id="PF01486">
    <property type="entry name" value="K-box"/>
    <property type="match status" value="1"/>
</dbReference>
<keyword evidence="11" id="KW-1185">Reference proteome</keyword>
<feature type="coiled-coil region" evidence="6">
    <location>
        <begin position="160"/>
        <end position="187"/>
    </location>
</feature>
<dbReference type="GO" id="GO:0045944">
    <property type="term" value="P:positive regulation of transcription by RNA polymerase II"/>
    <property type="evidence" value="ECO:0007669"/>
    <property type="project" value="InterPro"/>
</dbReference>
<dbReference type="GO" id="GO:0003700">
    <property type="term" value="F:DNA-binding transcription factor activity"/>
    <property type="evidence" value="ECO:0007669"/>
    <property type="project" value="InterPro"/>
</dbReference>
<keyword evidence="4" id="KW-0804">Transcription</keyword>
<dbReference type="Pfam" id="PF00319">
    <property type="entry name" value="SRF-TF"/>
    <property type="match status" value="1"/>
</dbReference>
<keyword evidence="6" id="KW-0175">Coiled coil</keyword>
<evidence type="ECO:0000256" key="6">
    <source>
        <dbReference type="SAM" id="Coils"/>
    </source>
</evidence>
<evidence type="ECO:0000256" key="1">
    <source>
        <dbReference type="ARBA" id="ARBA00004123"/>
    </source>
</evidence>
<feature type="domain" description="MADS-box" evidence="8">
    <location>
        <begin position="1"/>
        <end position="61"/>
    </location>
</feature>
<evidence type="ECO:0000256" key="5">
    <source>
        <dbReference type="ARBA" id="ARBA00023242"/>
    </source>
</evidence>
<keyword evidence="5" id="KW-0539">Nucleus</keyword>
<accession>A0A6A3D3H0</accession>
<dbReference type="GO" id="GO:0000977">
    <property type="term" value="F:RNA polymerase II transcription regulatory region sequence-specific DNA binding"/>
    <property type="evidence" value="ECO:0007669"/>
    <property type="project" value="InterPro"/>
</dbReference>
<dbReference type="GO" id="GO:0046983">
    <property type="term" value="F:protein dimerization activity"/>
    <property type="evidence" value="ECO:0007669"/>
    <property type="project" value="InterPro"/>
</dbReference>
<evidence type="ECO:0000256" key="7">
    <source>
        <dbReference type="SAM" id="MobiDB-lite"/>
    </source>
</evidence>
<dbReference type="GO" id="GO:0005634">
    <property type="term" value="C:nucleus"/>
    <property type="evidence" value="ECO:0007669"/>
    <property type="project" value="UniProtKB-SubCell"/>
</dbReference>
<keyword evidence="3" id="KW-0238">DNA-binding</keyword>
<keyword evidence="2" id="KW-0805">Transcription regulation</keyword>
<evidence type="ECO:0000313" key="11">
    <source>
        <dbReference type="Proteomes" id="UP000436088"/>
    </source>
</evidence>
<evidence type="ECO:0000256" key="3">
    <source>
        <dbReference type="ARBA" id="ARBA00023125"/>
    </source>
</evidence>
<dbReference type="InterPro" id="IPR002487">
    <property type="entry name" value="TF_Kbox"/>
</dbReference>
<dbReference type="InterPro" id="IPR036879">
    <property type="entry name" value="TF_MADSbox_sf"/>
</dbReference>
<dbReference type="Proteomes" id="UP000436088">
    <property type="component" value="Unassembled WGS sequence"/>
</dbReference>
<evidence type="ECO:0000259" key="9">
    <source>
        <dbReference type="PROSITE" id="PS51297"/>
    </source>
</evidence>
<sequence>MGRGKIEIKKIENLNSRQVTFSKRRNGLLKKAKELSILCDAEVGVVIFSSTGKVYQWSSTSMEHTLSRYNRGMEDDHHSQEHPSGEQQAEKCQAIDVNTMKEEYLRLHTEYMQLNGKELDGLSLKELKHLENQLCEGISSVKQQKEQILLEQLKTSRLQEQKAIMENEALRKQVEELREKRSSNLLELNPLLERRLDSPNGSKDDDHNFASDDDDTSLHLGTLRYRLAAWLSAKNPKVRFRLDSLIASGVGGLPHDSSSMVLGSFSEPSGPGPLALVELVAIKTWLRFLELSEWSSKGCLIIERYCKNCVEWIKNPALCPAIYVSMIRDIVDRVIERGVILRVISRTANVETDTLAKAGIG</sequence>
<dbReference type="PROSITE" id="PS50066">
    <property type="entry name" value="MADS_BOX_2"/>
    <property type="match status" value="1"/>
</dbReference>
<evidence type="ECO:0000313" key="10">
    <source>
        <dbReference type="EMBL" id="KAE8733961.1"/>
    </source>
</evidence>
<dbReference type="PROSITE" id="PS51297">
    <property type="entry name" value="K_BOX"/>
    <property type="match status" value="1"/>
</dbReference>
<dbReference type="PRINTS" id="PR00404">
    <property type="entry name" value="MADSDOMAIN"/>
</dbReference>
<dbReference type="Gene3D" id="3.40.1810.10">
    <property type="entry name" value="Transcription factor, MADS-box"/>
    <property type="match status" value="1"/>
</dbReference>
<evidence type="ECO:0000259" key="8">
    <source>
        <dbReference type="PROSITE" id="PS50066"/>
    </source>
</evidence>
<gene>
    <name evidence="10" type="ORF">F3Y22_tig00000913pilonHSYRG00010</name>
</gene>
<dbReference type="SMART" id="SM00432">
    <property type="entry name" value="MADS"/>
    <property type="match status" value="1"/>
</dbReference>
<dbReference type="EMBL" id="VEPZ02000081">
    <property type="protein sequence ID" value="KAE8733961.1"/>
    <property type="molecule type" value="Genomic_DNA"/>
</dbReference>
<feature type="region of interest" description="Disordered" evidence="7">
    <location>
        <begin position="193"/>
        <end position="213"/>
    </location>
</feature>
<evidence type="ECO:0000256" key="2">
    <source>
        <dbReference type="ARBA" id="ARBA00023015"/>
    </source>
</evidence>
<proteinExistence type="predicted"/>
<organism evidence="10 11">
    <name type="scientific">Hibiscus syriacus</name>
    <name type="common">Rose of Sharon</name>
    <dbReference type="NCBI Taxonomy" id="106335"/>
    <lineage>
        <taxon>Eukaryota</taxon>
        <taxon>Viridiplantae</taxon>
        <taxon>Streptophyta</taxon>
        <taxon>Embryophyta</taxon>
        <taxon>Tracheophyta</taxon>
        <taxon>Spermatophyta</taxon>
        <taxon>Magnoliopsida</taxon>
        <taxon>eudicotyledons</taxon>
        <taxon>Gunneridae</taxon>
        <taxon>Pentapetalae</taxon>
        <taxon>rosids</taxon>
        <taxon>malvids</taxon>
        <taxon>Malvales</taxon>
        <taxon>Malvaceae</taxon>
        <taxon>Malvoideae</taxon>
        <taxon>Hibiscus</taxon>
    </lineage>
</organism>
<reference evidence="10" key="1">
    <citation type="submission" date="2019-09" db="EMBL/GenBank/DDBJ databases">
        <title>Draft genome information of white flower Hibiscus syriacus.</title>
        <authorList>
            <person name="Kim Y.-M."/>
        </authorList>
    </citation>
    <scope>NUCLEOTIDE SEQUENCE [LARGE SCALE GENOMIC DNA]</scope>
    <source>
        <strain evidence="10">YM2019G1</strain>
    </source>
</reference>